<evidence type="ECO:0000313" key="1">
    <source>
        <dbReference type="EMBL" id="JAH25637.1"/>
    </source>
</evidence>
<reference evidence="1" key="2">
    <citation type="journal article" date="2015" name="Fish Shellfish Immunol.">
        <title>Early steps in the European eel (Anguilla anguilla)-Vibrio vulnificus interaction in the gills: Role of the RtxA13 toxin.</title>
        <authorList>
            <person name="Callol A."/>
            <person name="Pajuelo D."/>
            <person name="Ebbesson L."/>
            <person name="Teles M."/>
            <person name="MacKenzie S."/>
            <person name="Amaro C."/>
        </authorList>
    </citation>
    <scope>NUCLEOTIDE SEQUENCE</scope>
</reference>
<dbReference type="AlphaFoldDB" id="A0A0E9RA14"/>
<sequence>MWRYAMAYIEFVLCAPPLRSVLKHPVIFHGPRGWEVVIFGTQLFSRRQEPHYVKIEDSVEH</sequence>
<organism evidence="1">
    <name type="scientific">Anguilla anguilla</name>
    <name type="common">European freshwater eel</name>
    <name type="synonym">Muraena anguilla</name>
    <dbReference type="NCBI Taxonomy" id="7936"/>
    <lineage>
        <taxon>Eukaryota</taxon>
        <taxon>Metazoa</taxon>
        <taxon>Chordata</taxon>
        <taxon>Craniata</taxon>
        <taxon>Vertebrata</taxon>
        <taxon>Euteleostomi</taxon>
        <taxon>Actinopterygii</taxon>
        <taxon>Neopterygii</taxon>
        <taxon>Teleostei</taxon>
        <taxon>Anguilliformes</taxon>
        <taxon>Anguillidae</taxon>
        <taxon>Anguilla</taxon>
    </lineage>
</organism>
<dbReference type="EMBL" id="GBXM01082940">
    <property type="protein sequence ID" value="JAH25637.1"/>
    <property type="molecule type" value="Transcribed_RNA"/>
</dbReference>
<proteinExistence type="predicted"/>
<name>A0A0E9RA14_ANGAN</name>
<protein>
    <submittedName>
        <fullName evidence="1">Uncharacterized protein</fullName>
    </submittedName>
</protein>
<reference evidence="1" key="1">
    <citation type="submission" date="2014-11" db="EMBL/GenBank/DDBJ databases">
        <authorList>
            <person name="Amaro Gonzalez C."/>
        </authorList>
    </citation>
    <scope>NUCLEOTIDE SEQUENCE</scope>
</reference>
<accession>A0A0E9RA14</accession>